<evidence type="ECO:0000313" key="6">
    <source>
        <dbReference type="Proteomes" id="UP000460949"/>
    </source>
</evidence>
<comment type="similarity">
    <text evidence="1">Belongs to the phosphate acetyltransferase and butyryltransferase family.</text>
</comment>
<dbReference type="InterPro" id="IPR050500">
    <property type="entry name" value="Phos_Acetyltrans/Butyryltrans"/>
</dbReference>
<dbReference type="Pfam" id="PF01515">
    <property type="entry name" value="PTA_PTB"/>
    <property type="match status" value="1"/>
</dbReference>
<dbReference type="EC" id="2.3.1.19" evidence="5"/>
<organism evidence="5 6">
    <name type="scientific">Halobacillus litoralis</name>
    <dbReference type="NCBI Taxonomy" id="45668"/>
    <lineage>
        <taxon>Bacteria</taxon>
        <taxon>Bacillati</taxon>
        <taxon>Bacillota</taxon>
        <taxon>Bacilli</taxon>
        <taxon>Bacillales</taxon>
        <taxon>Bacillaceae</taxon>
        <taxon>Halobacillus</taxon>
    </lineage>
</organism>
<evidence type="ECO:0000313" key="5">
    <source>
        <dbReference type="EMBL" id="MYL19712.1"/>
    </source>
</evidence>
<proteinExistence type="inferred from homology"/>
<dbReference type="Gene3D" id="3.40.718.10">
    <property type="entry name" value="Isopropylmalate Dehydrogenase"/>
    <property type="match status" value="1"/>
</dbReference>
<reference evidence="5 6" key="1">
    <citation type="submission" date="2019-11" db="EMBL/GenBank/DDBJ databases">
        <title>Genome sequences of 17 halophilic strains isolated from different environments.</title>
        <authorList>
            <person name="Furrow R.E."/>
        </authorList>
    </citation>
    <scope>NUCLEOTIDE SEQUENCE [LARGE SCALE GENOMIC DNA]</scope>
    <source>
        <strain evidence="5 6">22511_23_Filter</strain>
    </source>
</reference>
<dbReference type="InterPro" id="IPR012147">
    <property type="entry name" value="P_Ac_Bu_trans"/>
</dbReference>
<evidence type="ECO:0000256" key="1">
    <source>
        <dbReference type="ARBA" id="ARBA00005656"/>
    </source>
</evidence>
<dbReference type="OrthoDB" id="9774179at2"/>
<dbReference type="NCBIfam" id="NF005837">
    <property type="entry name" value="PRK07742.1"/>
    <property type="match status" value="1"/>
</dbReference>
<dbReference type="AlphaFoldDB" id="A0A845DTM7"/>
<dbReference type="Proteomes" id="UP000460949">
    <property type="component" value="Unassembled WGS sequence"/>
</dbReference>
<sequence>MKSLDELVEAIDRTNRQTVAVAQAADLEVLKAVKMALDQKLARFVLTGEESALKKCAADAGLSLDHSDIHWKRAEAGESARLAVQAVAEGEADVLMKGHVDTKTLLQAVLHKEYGLKKRKVLSHVALFEIPGRDQLIYLTDAAMNIQPTLEEKVEIVHNAVEVARKAGWDNPKVAALAAVEAVNPKMPASTDAALLAQMNRRGQIRGCVIDGPLAFDNAVDREAAEHKNIQSEVAGQADILVVPTIETANALYKSFVYFAHAKVAGVISGAAAPIVLTSRADDAQSKIYSLALALKASQS</sequence>
<keyword evidence="2 5" id="KW-0808">Transferase</keyword>
<name>A0A845DTM7_9BACI</name>
<evidence type="ECO:0000256" key="2">
    <source>
        <dbReference type="ARBA" id="ARBA00022679"/>
    </source>
</evidence>
<accession>A0A845DTM7</accession>
<dbReference type="SUPFAM" id="SSF53659">
    <property type="entry name" value="Isocitrate/Isopropylmalate dehydrogenase-like"/>
    <property type="match status" value="1"/>
</dbReference>
<dbReference type="GO" id="GO:0050182">
    <property type="term" value="F:phosphate butyryltransferase activity"/>
    <property type="evidence" value="ECO:0007669"/>
    <property type="project" value="UniProtKB-EC"/>
</dbReference>
<dbReference type="InterPro" id="IPR002505">
    <property type="entry name" value="PTA_PTB"/>
</dbReference>
<gene>
    <name evidence="5" type="primary">yqiS</name>
    <name evidence="5" type="ORF">GLW04_07405</name>
</gene>
<evidence type="ECO:0000256" key="3">
    <source>
        <dbReference type="ARBA" id="ARBA00023315"/>
    </source>
</evidence>
<protein>
    <submittedName>
        <fullName evidence="5">Phosphate butyryltransferase</fullName>
        <ecNumber evidence="5">2.3.1.19</ecNumber>
    </submittedName>
</protein>
<feature type="domain" description="Phosphate acetyl/butaryl transferase" evidence="4">
    <location>
        <begin position="79"/>
        <end position="294"/>
    </location>
</feature>
<dbReference type="NCBIfam" id="NF006045">
    <property type="entry name" value="PRK08190.1"/>
    <property type="match status" value="1"/>
</dbReference>
<dbReference type="RefSeq" id="WP_160836071.1">
    <property type="nucleotide sequence ID" value="NZ_WMET01000001.1"/>
</dbReference>
<keyword evidence="3 5" id="KW-0012">Acyltransferase</keyword>
<evidence type="ECO:0000259" key="4">
    <source>
        <dbReference type="Pfam" id="PF01515"/>
    </source>
</evidence>
<comment type="caution">
    <text evidence="5">The sequence shown here is derived from an EMBL/GenBank/DDBJ whole genome shotgun (WGS) entry which is preliminary data.</text>
</comment>
<dbReference type="PANTHER" id="PTHR43356">
    <property type="entry name" value="PHOSPHATE ACETYLTRANSFERASE"/>
    <property type="match status" value="1"/>
</dbReference>
<dbReference type="EMBL" id="WMET01000001">
    <property type="protein sequence ID" value="MYL19712.1"/>
    <property type="molecule type" value="Genomic_DNA"/>
</dbReference>
<dbReference type="PIRSF" id="PIRSF000428">
    <property type="entry name" value="P_Ac_trans"/>
    <property type="match status" value="1"/>
</dbReference>
<dbReference type="PANTHER" id="PTHR43356:SF2">
    <property type="entry name" value="PHOSPHATE ACETYLTRANSFERASE"/>
    <property type="match status" value="1"/>
</dbReference>